<name>A0A9W8P1T8_9AGAR</name>
<evidence type="ECO:0000313" key="2">
    <source>
        <dbReference type="Proteomes" id="UP001142393"/>
    </source>
</evidence>
<dbReference type="Proteomes" id="UP001142393">
    <property type="component" value="Unassembled WGS sequence"/>
</dbReference>
<accession>A0A9W8P1T8</accession>
<sequence length="492" mass="55409">MPRRHHTTASKANESAWKGYTEFLEGQTEATKARLRAIANPGLAALRQSPVSIDLRHKLAEACPEKAHNLPPLQEIFHDFFQFAGRHQAEYPCVAEALALRKEAMTSYRFAKKDLAAILVGDAAEGQGRRDRILSASTIEVEKQSEPYPEVGWYIAEEEDIYKTWDNWLRERKMPDSQTKRRLCKKLDESKLQVNLPADKSAIFIDASTKKLIGYVFRDWCGDAELVHQVNEIVVDAVEKSISVRKEDAGGLVLAGWSAGARSTGLFDWCNNLHKKNQSEDSAFALRLSQSSAFAIMWNMCLLGLPDEVLLDYEDWRRGSLIYPMDPAVKFGEEERVITVKYQGEDLKFHNATMAPPCGVFAVSYSCYIHVENQPHRWGTAWTTFRDPTKKGGSFFFSDYGIRVCPATNTLHGWEPARSHGTSLPNTGPDPRCKYPDVVQSGLSIVTSPRIEAAFRQFCESSGNVEVSALQEEFVSSVQEEEADEFLLEKKN</sequence>
<protein>
    <submittedName>
        <fullName evidence="1">Uncharacterized protein</fullName>
    </submittedName>
</protein>
<proteinExistence type="predicted"/>
<evidence type="ECO:0000313" key="1">
    <source>
        <dbReference type="EMBL" id="KAJ3744999.1"/>
    </source>
</evidence>
<comment type="caution">
    <text evidence="1">The sequence shown here is derived from an EMBL/GenBank/DDBJ whole genome shotgun (WGS) entry which is preliminary data.</text>
</comment>
<gene>
    <name evidence="1" type="ORF">DFH05DRAFT_1491842</name>
</gene>
<dbReference type="AlphaFoldDB" id="A0A9W8P1T8"/>
<dbReference type="EMBL" id="JANVFU010000006">
    <property type="protein sequence ID" value="KAJ3744999.1"/>
    <property type="molecule type" value="Genomic_DNA"/>
</dbReference>
<keyword evidence="2" id="KW-1185">Reference proteome</keyword>
<reference evidence="1 2" key="1">
    <citation type="journal article" date="2023" name="Proc. Natl. Acad. Sci. U.S.A.">
        <title>A global phylogenomic analysis of the shiitake genus Lentinula.</title>
        <authorList>
            <person name="Sierra-Patev S."/>
            <person name="Min B."/>
            <person name="Naranjo-Ortiz M."/>
            <person name="Looney B."/>
            <person name="Konkel Z."/>
            <person name="Slot J.C."/>
            <person name="Sakamoto Y."/>
            <person name="Steenwyk J.L."/>
            <person name="Rokas A."/>
            <person name="Carro J."/>
            <person name="Camarero S."/>
            <person name="Ferreira P."/>
            <person name="Molpeceres G."/>
            <person name="Ruiz-Duenas F.J."/>
            <person name="Serrano A."/>
            <person name="Henrissat B."/>
            <person name="Drula E."/>
            <person name="Hughes K.W."/>
            <person name="Mata J.L."/>
            <person name="Ishikawa N.K."/>
            <person name="Vargas-Isla R."/>
            <person name="Ushijima S."/>
            <person name="Smith C.A."/>
            <person name="Donoghue J."/>
            <person name="Ahrendt S."/>
            <person name="Andreopoulos W."/>
            <person name="He G."/>
            <person name="LaButti K."/>
            <person name="Lipzen A."/>
            <person name="Ng V."/>
            <person name="Riley R."/>
            <person name="Sandor L."/>
            <person name="Barry K."/>
            <person name="Martinez A.T."/>
            <person name="Xiao Y."/>
            <person name="Gibbons J.G."/>
            <person name="Terashima K."/>
            <person name="Grigoriev I.V."/>
            <person name="Hibbett D."/>
        </authorList>
    </citation>
    <scope>NUCLEOTIDE SEQUENCE [LARGE SCALE GENOMIC DNA]</scope>
    <source>
        <strain evidence="1 2">TFB7810</strain>
    </source>
</reference>
<organism evidence="1 2">
    <name type="scientific">Lentinula detonsa</name>
    <dbReference type="NCBI Taxonomy" id="2804962"/>
    <lineage>
        <taxon>Eukaryota</taxon>
        <taxon>Fungi</taxon>
        <taxon>Dikarya</taxon>
        <taxon>Basidiomycota</taxon>
        <taxon>Agaricomycotina</taxon>
        <taxon>Agaricomycetes</taxon>
        <taxon>Agaricomycetidae</taxon>
        <taxon>Agaricales</taxon>
        <taxon>Marasmiineae</taxon>
        <taxon>Omphalotaceae</taxon>
        <taxon>Lentinula</taxon>
    </lineage>
</organism>